<comment type="caution">
    <text evidence="3">The sequence shown here is derived from an EMBL/GenBank/DDBJ whole genome shotgun (WGS) entry which is preliminary data.</text>
</comment>
<dbReference type="AlphaFoldDB" id="A0A9P7G2V6"/>
<sequence>MITLRKERIIALGVFVIVVTIFTSWKIDLWESETQIRNEPTLPAPTIEKVVVTPPAPKTTATTTIPQDATRLNNDSEKPASGVGEKPAAAARGHLTTIPEGAHIEGFTLLDNLYLRNGTFYVVTSDVSTFPPLRNMLSRPSKIESGVDLDPTDKEMQFLHVGDLEGTLGKYPLRIDGLSFILYDPPQFMSVCILALAQFISTIGGEK</sequence>
<feature type="transmembrane region" description="Helical" evidence="2">
    <location>
        <begin position="9"/>
        <end position="27"/>
    </location>
</feature>
<reference evidence="3" key="1">
    <citation type="submission" date="2020-07" db="EMBL/GenBank/DDBJ databases">
        <authorList>
            <person name="Nieuwenhuis M."/>
            <person name="Van De Peppel L.J.J."/>
        </authorList>
    </citation>
    <scope>NUCLEOTIDE SEQUENCE</scope>
    <source>
        <strain evidence="3">AP01</strain>
        <tissue evidence="3">Mycelium</tissue>
    </source>
</reference>
<keyword evidence="2" id="KW-0472">Membrane</keyword>
<dbReference type="OrthoDB" id="529273at2759"/>
<protein>
    <submittedName>
        <fullName evidence="3">Uncharacterized protein</fullName>
    </submittedName>
</protein>
<proteinExistence type="predicted"/>
<dbReference type="Proteomes" id="UP000775547">
    <property type="component" value="Unassembled WGS sequence"/>
</dbReference>
<accession>A0A9P7G2V6</accession>
<name>A0A9P7G2V6_9AGAR</name>
<dbReference type="EMBL" id="JABCKV010000139">
    <property type="protein sequence ID" value="KAG5643037.1"/>
    <property type="molecule type" value="Genomic_DNA"/>
</dbReference>
<evidence type="ECO:0000313" key="3">
    <source>
        <dbReference type="EMBL" id="KAG5643037.1"/>
    </source>
</evidence>
<reference evidence="3" key="2">
    <citation type="submission" date="2021-10" db="EMBL/GenBank/DDBJ databases">
        <title>Phylogenomics reveals ancestral predisposition of the termite-cultivated fungus Termitomyces towards a domesticated lifestyle.</title>
        <authorList>
            <person name="Auxier B."/>
            <person name="Grum-Grzhimaylo A."/>
            <person name="Cardenas M.E."/>
            <person name="Lodge J.D."/>
            <person name="Laessoe T."/>
            <person name="Pedersen O."/>
            <person name="Smith M.E."/>
            <person name="Kuyper T.W."/>
            <person name="Franco-Molano E.A."/>
            <person name="Baroni T.J."/>
            <person name="Aanen D.K."/>
        </authorList>
    </citation>
    <scope>NUCLEOTIDE SEQUENCE</scope>
    <source>
        <strain evidence="3">AP01</strain>
        <tissue evidence="3">Mycelium</tissue>
    </source>
</reference>
<evidence type="ECO:0000256" key="2">
    <source>
        <dbReference type="SAM" id="Phobius"/>
    </source>
</evidence>
<keyword evidence="2" id="KW-0812">Transmembrane</keyword>
<feature type="region of interest" description="Disordered" evidence="1">
    <location>
        <begin position="56"/>
        <end position="85"/>
    </location>
</feature>
<keyword evidence="4" id="KW-1185">Reference proteome</keyword>
<keyword evidence="2" id="KW-1133">Transmembrane helix</keyword>
<organism evidence="3 4">
    <name type="scientific">Asterophora parasitica</name>
    <dbReference type="NCBI Taxonomy" id="117018"/>
    <lineage>
        <taxon>Eukaryota</taxon>
        <taxon>Fungi</taxon>
        <taxon>Dikarya</taxon>
        <taxon>Basidiomycota</taxon>
        <taxon>Agaricomycotina</taxon>
        <taxon>Agaricomycetes</taxon>
        <taxon>Agaricomycetidae</taxon>
        <taxon>Agaricales</taxon>
        <taxon>Tricholomatineae</taxon>
        <taxon>Lyophyllaceae</taxon>
        <taxon>Asterophora</taxon>
    </lineage>
</organism>
<evidence type="ECO:0000313" key="4">
    <source>
        <dbReference type="Proteomes" id="UP000775547"/>
    </source>
</evidence>
<gene>
    <name evidence="3" type="ORF">DXG03_001649</name>
</gene>
<evidence type="ECO:0000256" key="1">
    <source>
        <dbReference type="SAM" id="MobiDB-lite"/>
    </source>
</evidence>